<gene>
    <name evidence="1" type="ORF">CRG98_040690</name>
</gene>
<proteinExistence type="predicted"/>
<organism evidence="1 2">
    <name type="scientific">Punica granatum</name>
    <name type="common">Pomegranate</name>
    <dbReference type="NCBI Taxonomy" id="22663"/>
    <lineage>
        <taxon>Eukaryota</taxon>
        <taxon>Viridiplantae</taxon>
        <taxon>Streptophyta</taxon>
        <taxon>Embryophyta</taxon>
        <taxon>Tracheophyta</taxon>
        <taxon>Spermatophyta</taxon>
        <taxon>Magnoliopsida</taxon>
        <taxon>eudicotyledons</taxon>
        <taxon>Gunneridae</taxon>
        <taxon>Pentapetalae</taxon>
        <taxon>rosids</taxon>
        <taxon>malvids</taxon>
        <taxon>Myrtales</taxon>
        <taxon>Lythraceae</taxon>
        <taxon>Punica</taxon>
    </lineage>
</organism>
<evidence type="ECO:0000313" key="2">
    <source>
        <dbReference type="Proteomes" id="UP000233551"/>
    </source>
</evidence>
<accession>A0A2I0I4M1</accession>
<dbReference type="SUPFAM" id="SSF49503">
    <property type="entry name" value="Cupredoxins"/>
    <property type="match status" value="1"/>
</dbReference>
<dbReference type="AlphaFoldDB" id="A0A2I0I4M1"/>
<reference evidence="1 2" key="1">
    <citation type="submission" date="2017-11" db="EMBL/GenBank/DDBJ databases">
        <title>De-novo sequencing of pomegranate (Punica granatum L.) genome.</title>
        <authorList>
            <person name="Akparov Z."/>
            <person name="Amiraslanov A."/>
            <person name="Hajiyeva S."/>
            <person name="Abbasov M."/>
            <person name="Kaur K."/>
            <person name="Hamwieh A."/>
            <person name="Solovyev V."/>
            <person name="Salamov A."/>
            <person name="Braich B."/>
            <person name="Kosarev P."/>
            <person name="Mahmoud A."/>
            <person name="Hajiyev E."/>
            <person name="Babayeva S."/>
            <person name="Izzatullayeva V."/>
            <person name="Mammadov A."/>
            <person name="Mammadov A."/>
            <person name="Sharifova S."/>
            <person name="Ojaghi J."/>
            <person name="Eynullazada K."/>
            <person name="Bayramov B."/>
            <person name="Abdulazimova A."/>
            <person name="Shahmuradov I."/>
        </authorList>
    </citation>
    <scope>NUCLEOTIDE SEQUENCE [LARGE SCALE GENOMIC DNA]</scope>
    <source>
        <strain evidence="2">cv. AG2017</strain>
        <tissue evidence="1">Leaf</tissue>
    </source>
</reference>
<dbReference type="Proteomes" id="UP000233551">
    <property type="component" value="Unassembled WGS sequence"/>
</dbReference>
<name>A0A2I0I4M1_PUNGR</name>
<sequence>MAKAIVLLVLALVAIPEAFGATTHTVGGSQGWTQGFDYSTWASGETFAVGDTLEFKYGATHTVDEVSKDDYDNCNTGSPTKTYNSGDDRIVLNSTGPMYFICPTLGHCSGGMKLAINVVAASGSTPPSTSSPPSSTTSPPGSPETPTAPPPPSTTGSNGATGVFCSKINVILGLTLVLATVGASMF</sequence>
<evidence type="ECO:0000313" key="1">
    <source>
        <dbReference type="EMBL" id="PKI38918.1"/>
    </source>
</evidence>
<dbReference type="STRING" id="22663.A0A2I0I4M1"/>
<dbReference type="OrthoDB" id="686200at2759"/>
<dbReference type="GeneID" id="116207007"/>
<dbReference type="GO" id="GO:0009055">
    <property type="term" value="F:electron transfer activity"/>
    <property type="evidence" value="ECO:0007669"/>
    <property type="project" value="InterPro"/>
</dbReference>
<comment type="caution">
    <text evidence="1">The sequence shown here is derived from an EMBL/GenBank/DDBJ whole genome shotgun (WGS) entry which is preliminary data.</text>
</comment>
<dbReference type="CDD" id="cd04216">
    <property type="entry name" value="Phytocyanin"/>
    <property type="match status" value="1"/>
</dbReference>
<dbReference type="EMBL" id="PGOL01003966">
    <property type="protein sequence ID" value="PKI38918.1"/>
    <property type="molecule type" value="Genomic_DNA"/>
</dbReference>
<dbReference type="Gene3D" id="2.60.40.420">
    <property type="entry name" value="Cupredoxins - blue copper proteins"/>
    <property type="match status" value="1"/>
</dbReference>
<dbReference type="GO" id="GO:0005886">
    <property type="term" value="C:plasma membrane"/>
    <property type="evidence" value="ECO:0007669"/>
    <property type="project" value="TreeGrafter"/>
</dbReference>
<protein>
    <submittedName>
        <fullName evidence="1">Uncharacterized protein</fullName>
    </submittedName>
</protein>
<dbReference type="PANTHER" id="PTHR33021">
    <property type="entry name" value="BLUE COPPER PROTEIN"/>
    <property type="match status" value="1"/>
</dbReference>
<dbReference type="InterPro" id="IPR003245">
    <property type="entry name" value="Phytocyanin_dom"/>
</dbReference>
<keyword evidence="2" id="KW-1185">Reference proteome</keyword>
<dbReference type="PROSITE" id="PS51485">
    <property type="entry name" value="PHYTOCYANIN"/>
    <property type="match status" value="1"/>
</dbReference>
<dbReference type="Pfam" id="PF02298">
    <property type="entry name" value="Cu_bind_like"/>
    <property type="match status" value="1"/>
</dbReference>
<dbReference type="FunFam" id="2.60.40.420:FF:000003">
    <property type="entry name" value="Blue copper"/>
    <property type="match status" value="1"/>
</dbReference>
<dbReference type="InterPro" id="IPR008972">
    <property type="entry name" value="Cupredoxin"/>
</dbReference>
<dbReference type="InterPro" id="IPR039391">
    <property type="entry name" value="Phytocyanin-like"/>
</dbReference>
<dbReference type="GO" id="GO:0046872">
    <property type="term" value="F:metal ion binding"/>
    <property type="evidence" value="ECO:0007669"/>
    <property type="project" value="UniProtKB-KW"/>
</dbReference>
<dbReference type="PANTHER" id="PTHR33021:SF350">
    <property type="entry name" value="UCLACYANIN-2"/>
    <property type="match status" value="1"/>
</dbReference>